<dbReference type="PANTHER" id="PTHR23319:SF4">
    <property type="entry name" value="GRAM DOMAIN CONTAINING 1B, ISOFORM E"/>
    <property type="match status" value="1"/>
</dbReference>
<protein>
    <recommendedName>
        <fullName evidence="5">VASt domain-containing protein</fullName>
    </recommendedName>
</protein>
<proteinExistence type="predicted"/>
<dbReference type="PANTHER" id="PTHR23319">
    <property type="entry name" value="GRAM DOMAIN CONTAINING 1B, ISOFORM E"/>
    <property type="match status" value="1"/>
</dbReference>
<organism evidence="7 9">
    <name type="scientific">Rotaria magnacalcarata</name>
    <dbReference type="NCBI Taxonomy" id="392030"/>
    <lineage>
        <taxon>Eukaryota</taxon>
        <taxon>Metazoa</taxon>
        <taxon>Spiralia</taxon>
        <taxon>Gnathifera</taxon>
        <taxon>Rotifera</taxon>
        <taxon>Eurotatoria</taxon>
        <taxon>Bdelloidea</taxon>
        <taxon>Philodinida</taxon>
        <taxon>Philodinidae</taxon>
        <taxon>Rotaria</taxon>
    </lineage>
</organism>
<dbReference type="GO" id="GO:0032366">
    <property type="term" value="P:intracellular sterol transport"/>
    <property type="evidence" value="ECO:0007669"/>
    <property type="project" value="TreeGrafter"/>
</dbReference>
<feature type="region of interest" description="Disordered" evidence="3">
    <location>
        <begin position="29"/>
        <end position="51"/>
    </location>
</feature>
<evidence type="ECO:0000256" key="3">
    <source>
        <dbReference type="SAM" id="MobiDB-lite"/>
    </source>
</evidence>
<dbReference type="Proteomes" id="UP000663856">
    <property type="component" value="Unassembled WGS sequence"/>
</dbReference>
<dbReference type="GO" id="GO:0140268">
    <property type="term" value="C:endoplasmic reticulum-plasma membrane contact site"/>
    <property type="evidence" value="ECO:0007669"/>
    <property type="project" value="TreeGrafter"/>
</dbReference>
<evidence type="ECO:0000313" key="10">
    <source>
        <dbReference type="Proteomes" id="UP000663866"/>
    </source>
</evidence>
<dbReference type="GO" id="GO:0005789">
    <property type="term" value="C:endoplasmic reticulum membrane"/>
    <property type="evidence" value="ECO:0007669"/>
    <property type="project" value="TreeGrafter"/>
</dbReference>
<accession>A0A816NEX3</accession>
<name>A0A816NEX3_9BILA</name>
<evidence type="ECO:0000256" key="1">
    <source>
        <dbReference type="ARBA" id="ARBA00004370"/>
    </source>
</evidence>
<sequence length="374" mass="42973">MSRSSKKCVQSTANNDQVYHDNNIKVDLNDAKNRPKKKKKRRRNSTLTIENTAEPIIVSNNTNHHVDNNPIQPHIQTLLTETRLIYRSKCPCDAHYTKLLIEYNYELPADQIFDLVFGSNEFVRMYRQAQKLYDLTEGEWTRNEVTTYLERTLNYKVPFETTLMGKSTIITREKQTRVHDVPGSHFVIETEVSNEGVKFSDTFCLLIRFCIVQTSPTTTHLLVTARIHYVKSVNGIIKQFIERNSYSASQNGLKDLNSRLNAIQNSSMGRRCLSNGEVTLTVPIIENNHHISEEDTNRAQQLQYNTTTITSIGTTTINSINDSANINTLSSEHNKILHILVLLVVLLTIMHLYLYNKLQRTDLLLDALIHLLKK</sequence>
<dbReference type="EMBL" id="CAJNRG010000908">
    <property type="protein sequence ID" value="CAF2022273.1"/>
    <property type="molecule type" value="Genomic_DNA"/>
</dbReference>
<keyword evidence="4" id="KW-0812">Transmembrane</keyword>
<dbReference type="Proteomes" id="UP000663887">
    <property type="component" value="Unassembled WGS sequence"/>
</dbReference>
<feature type="domain" description="VASt" evidence="5">
    <location>
        <begin position="95"/>
        <end position="268"/>
    </location>
</feature>
<reference evidence="7" key="1">
    <citation type="submission" date="2021-02" db="EMBL/GenBank/DDBJ databases">
        <authorList>
            <person name="Nowell W R."/>
        </authorList>
    </citation>
    <scope>NUCLEOTIDE SEQUENCE</scope>
</reference>
<dbReference type="EMBL" id="CAJNRF010002058">
    <property type="protein sequence ID" value="CAF2033121.1"/>
    <property type="molecule type" value="Genomic_DNA"/>
</dbReference>
<evidence type="ECO:0000313" key="7">
    <source>
        <dbReference type="EMBL" id="CAF2033121.1"/>
    </source>
</evidence>
<dbReference type="EMBL" id="CAJOBG010014323">
    <property type="protein sequence ID" value="CAF4298525.1"/>
    <property type="molecule type" value="Genomic_DNA"/>
</dbReference>
<dbReference type="PROSITE" id="PS51778">
    <property type="entry name" value="VAST"/>
    <property type="match status" value="1"/>
</dbReference>
<evidence type="ECO:0000313" key="8">
    <source>
        <dbReference type="EMBL" id="CAF4298525.1"/>
    </source>
</evidence>
<dbReference type="GO" id="GO:0032934">
    <property type="term" value="F:sterol binding"/>
    <property type="evidence" value="ECO:0007669"/>
    <property type="project" value="TreeGrafter"/>
</dbReference>
<dbReference type="Pfam" id="PF16016">
    <property type="entry name" value="VASt"/>
    <property type="match status" value="1"/>
</dbReference>
<dbReference type="Proteomes" id="UP000663866">
    <property type="component" value="Unassembled WGS sequence"/>
</dbReference>
<dbReference type="InterPro" id="IPR051482">
    <property type="entry name" value="Cholesterol_transport"/>
</dbReference>
<evidence type="ECO:0000313" key="9">
    <source>
        <dbReference type="Proteomes" id="UP000663856"/>
    </source>
</evidence>
<gene>
    <name evidence="8" type="ORF">OVN521_LOCUS31216</name>
    <name evidence="7" type="ORF">WKI299_LOCUS6933</name>
    <name evidence="6" type="ORF">XDN619_LOCUS4364</name>
</gene>
<evidence type="ECO:0000256" key="4">
    <source>
        <dbReference type="SAM" id="Phobius"/>
    </source>
</evidence>
<keyword evidence="4" id="KW-1133">Transmembrane helix</keyword>
<dbReference type="GO" id="GO:0005886">
    <property type="term" value="C:plasma membrane"/>
    <property type="evidence" value="ECO:0007669"/>
    <property type="project" value="TreeGrafter"/>
</dbReference>
<evidence type="ECO:0000256" key="2">
    <source>
        <dbReference type="ARBA" id="ARBA00023136"/>
    </source>
</evidence>
<feature type="transmembrane region" description="Helical" evidence="4">
    <location>
        <begin position="336"/>
        <end position="355"/>
    </location>
</feature>
<keyword evidence="2 4" id="KW-0472">Membrane</keyword>
<evidence type="ECO:0000313" key="6">
    <source>
        <dbReference type="EMBL" id="CAF2022273.1"/>
    </source>
</evidence>
<comment type="caution">
    <text evidence="7">The sequence shown here is derived from an EMBL/GenBank/DDBJ whole genome shotgun (WGS) entry which is preliminary data.</text>
</comment>
<dbReference type="InterPro" id="IPR031968">
    <property type="entry name" value="VASt"/>
</dbReference>
<feature type="compositionally biased region" description="Basic residues" evidence="3">
    <location>
        <begin position="34"/>
        <end position="44"/>
    </location>
</feature>
<dbReference type="GO" id="GO:0120015">
    <property type="term" value="F:sterol transfer activity"/>
    <property type="evidence" value="ECO:0007669"/>
    <property type="project" value="TreeGrafter"/>
</dbReference>
<evidence type="ECO:0000259" key="5">
    <source>
        <dbReference type="PROSITE" id="PS51778"/>
    </source>
</evidence>
<keyword evidence="10" id="KW-1185">Reference proteome</keyword>
<comment type="subcellular location">
    <subcellularLocation>
        <location evidence="1">Membrane</location>
    </subcellularLocation>
</comment>
<dbReference type="AlphaFoldDB" id="A0A816NEX3"/>